<evidence type="ECO:0000256" key="2">
    <source>
        <dbReference type="ARBA" id="ARBA00022530"/>
    </source>
</evidence>
<dbReference type="Gene3D" id="3.40.50.410">
    <property type="entry name" value="von Willebrand factor, type A domain"/>
    <property type="match status" value="2"/>
</dbReference>
<dbReference type="PRINTS" id="PR00759">
    <property type="entry name" value="BASICPTASE"/>
</dbReference>
<dbReference type="AlphaFoldDB" id="A0A6P6LJT7"/>
<keyword evidence="2" id="KW-0964">Secreted</keyword>
<evidence type="ECO:0000256" key="5">
    <source>
        <dbReference type="SAM" id="MobiDB-lite"/>
    </source>
</evidence>
<dbReference type="GO" id="GO:0031012">
    <property type="term" value="C:extracellular matrix"/>
    <property type="evidence" value="ECO:0007669"/>
    <property type="project" value="TreeGrafter"/>
</dbReference>
<evidence type="ECO:0000313" key="8">
    <source>
        <dbReference type="Proteomes" id="UP000515129"/>
    </source>
</evidence>
<feature type="domain" description="BPTI/Kunitz inhibitor" evidence="7">
    <location>
        <begin position="980"/>
        <end position="1031"/>
    </location>
</feature>
<feature type="compositionally biased region" description="Low complexity" evidence="5">
    <location>
        <begin position="293"/>
        <end position="320"/>
    </location>
</feature>
<dbReference type="FunFam" id="4.10.410.10:FF:000020">
    <property type="entry name" value="Collagen, type VI, alpha 3"/>
    <property type="match status" value="2"/>
</dbReference>
<dbReference type="Gene3D" id="4.10.410.10">
    <property type="entry name" value="Pancreatic trypsin inhibitor Kunitz domain"/>
    <property type="match status" value="2"/>
</dbReference>
<feature type="compositionally biased region" description="Acidic residues" evidence="5">
    <location>
        <begin position="942"/>
        <end position="952"/>
    </location>
</feature>
<feature type="domain" description="VWFA" evidence="6">
    <location>
        <begin position="698"/>
        <end position="888"/>
    </location>
</feature>
<dbReference type="InterPro" id="IPR050149">
    <property type="entry name" value="Collagen_superfamily"/>
</dbReference>
<accession>A0A6P6LJT7</accession>
<comment type="subcellular location">
    <subcellularLocation>
        <location evidence="1">Secreted</location>
        <location evidence="1">Extracellular space</location>
        <location evidence="1">Extracellular matrix</location>
    </subcellularLocation>
</comment>
<dbReference type="GO" id="GO:0004867">
    <property type="term" value="F:serine-type endopeptidase inhibitor activity"/>
    <property type="evidence" value="ECO:0007669"/>
    <property type="project" value="InterPro"/>
</dbReference>
<gene>
    <name evidence="9" type="primary">LOC113059514</name>
</gene>
<dbReference type="CDD" id="cd01450">
    <property type="entry name" value="vWFA_subfamily_ECM"/>
    <property type="match status" value="2"/>
</dbReference>
<evidence type="ECO:0000256" key="4">
    <source>
        <dbReference type="ARBA" id="ARBA00023157"/>
    </source>
</evidence>
<dbReference type="InterPro" id="IPR020901">
    <property type="entry name" value="Prtase_inh_Kunz-CS"/>
</dbReference>
<dbReference type="Pfam" id="PF00014">
    <property type="entry name" value="Kunitz_BPTI"/>
    <property type="match status" value="2"/>
</dbReference>
<feature type="compositionally biased region" description="Gly residues" evidence="5">
    <location>
        <begin position="414"/>
        <end position="435"/>
    </location>
</feature>
<keyword evidence="3" id="KW-0176">Collagen</keyword>
<dbReference type="SUPFAM" id="SSF57362">
    <property type="entry name" value="BPTI-like"/>
    <property type="match status" value="2"/>
</dbReference>
<keyword evidence="2" id="KW-0272">Extracellular matrix</keyword>
<name>A0A6P6LJT7_CARAU</name>
<dbReference type="GO" id="GO:0005581">
    <property type="term" value="C:collagen trimer"/>
    <property type="evidence" value="ECO:0007669"/>
    <property type="project" value="UniProtKB-KW"/>
</dbReference>
<sequence>MALRTSQSLKFNSQLLRSFQEKFKASNSGVKVLIIFTDGLDEPVEDLLLAVNSLRTSGVNALMTVALEGFKNTADLQRLEFGRGMQYRQLLSISMQNVASAMQKEIDTVASRECCKVMCKCTGHEGARGSYGPPGIKGSPGPKGHPGFPGEGGETGERGLPGLNGSQGHQGCIGRRGIKGGRGYRGDNGYDGEDGFDGVNGVQGMTGAAGSPGERGDPGSPGTKGVKGNPGNQGQQGLRGDPGNPGRDNNSRGPKGDIGGPGIQGEPGPDGLSGKIGDKGRPGPNGRRGTSGPLGPRGPAGAPGLPGLPGATGPLGAIGPSGPVGQKGYIGLPGPQGSPGFLGKAGFKGSTGSRGQKGQPGDPGDQGDLGPLGPRGLPGKDGADGYGFPGPKGQKGDSGFSGYAGLQGEQGFKGASGGGGPKGNRGRGGNGGRKGPSGDPGSEGVSGHRGTKGPQGTKQMSACQLISYVRDNCVCCRDDIKCPVYPTDLVIAMDMSEDVSPQDFEYMRSVVLRLLDNINIAESSCPTGARVAVVSYGSYTKYLIRFTDYRRKKQLIEAVKNIGLERTLKRRNIGAAMRFVGRNVLKRVRKAILMRKMVIFLTAGESEDSTSLTTAILEYKALNIKLGVISLSDVPNIRRAIEADETQSFILTELGGLQDQNTTFSKIQSCVICFDPCKPARECEGTNLASAPEDLDMDLAVIVDSSLNMQADEYEGVKELLGSVLDQIVVSSQPNRANRHARVAVYQHSSTYCETQSCVKEIFNFQQFRDRSLMKRSIYQDLQQAGGSSRLGLALEYAIMKGILTAYNSRKNKMVLFIIGGEITSQDRTALDFVSKVSKCKGVVFFVLTVGDHISTAQVEKLASYPSEQHIIHLDHLKHGEQEYTQRFMRTFFHILSKNVTYPHQSFQNQCSSFNHSQRLDHEAALRPVYSVPVPPTAYSDAADEQEMEEGTAEEKKYQQDSGHGLPAVKSLTDRPKNLCHLNSDRGTVCGGYVQRWYYNESVSACLSFWYGGCDGNSNRFNSEKECIQTCGKRNPEVIMQANEETALLHDACLMKQDMGPCSDYVLKWHYDIQQNECTRFWFGGCGGNKNSFNTQEECEALCLRHI</sequence>
<feature type="domain" description="BPTI/Kunitz inhibitor" evidence="7">
    <location>
        <begin position="1053"/>
        <end position="1103"/>
    </location>
</feature>
<dbReference type="PROSITE" id="PS00280">
    <property type="entry name" value="BPTI_KUNITZ_1"/>
    <property type="match status" value="2"/>
</dbReference>
<dbReference type="InterPro" id="IPR036465">
    <property type="entry name" value="vWFA_dom_sf"/>
</dbReference>
<dbReference type="OrthoDB" id="196393at2759"/>
<dbReference type="KEGG" id="caua:113059514"/>
<dbReference type="InterPro" id="IPR002035">
    <property type="entry name" value="VWF_A"/>
</dbReference>
<evidence type="ECO:0000256" key="1">
    <source>
        <dbReference type="ARBA" id="ARBA00004498"/>
    </source>
</evidence>
<keyword evidence="8" id="KW-1185">Reference proteome</keyword>
<dbReference type="Pfam" id="PF00092">
    <property type="entry name" value="VWA"/>
    <property type="match status" value="2"/>
</dbReference>
<dbReference type="SUPFAM" id="SSF53300">
    <property type="entry name" value="vWA-like"/>
    <property type="match status" value="3"/>
</dbReference>
<keyword evidence="4" id="KW-1015">Disulfide bond</keyword>
<dbReference type="InterPro" id="IPR036880">
    <property type="entry name" value="Kunitz_BPTI_sf"/>
</dbReference>
<dbReference type="InterPro" id="IPR002223">
    <property type="entry name" value="Kunitz_BPTI"/>
</dbReference>
<dbReference type="InterPro" id="IPR008160">
    <property type="entry name" value="Collagen"/>
</dbReference>
<dbReference type="CDD" id="cd22630">
    <property type="entry name" value="Kunitz_collagen_alpha6_VI"/>
    <property type="match status" value="1"/>
</dbReference>
<dbReference type="SMART" id="SM00327">
    <property type="entry name" value="VWA"/>
    <property type="match status" value="2"/>
</dbReference>
<protein>
    <submittedName>
        <fullName evidence="9">Collagen alpha-3(VI) chain-like</fullName>
    </submittedName>
</protein>
<dbReference type="GeneID" id="113059514"/>
<feature type="compositionally biased region" description="Low complexity" evidence="5">
    <location>
        <begin position="130"/>
        <end position="146"/>
    </location>
</feature>
<reference evidence="9" key="1">
    <citation type="submission" date="2025-08" db="UniProtKB">
        <authorList>
            <consortium name="RefSeq"/>
        </authorList>
    </citation>
    <scope>IDENTIFICATION</scope>
    <source>
        <strain evidence="9">Wakin</strain>
        <tissue evidence="9">Muscle</tissue>
    </source>
</reference>
<evidence type="ECO:0000313" key="9">
    <source>
        <dbReference type="RefSeq" id="XP_026083822.1"/>
    </source>
</evidence>
<dbReference type="RefSeq" id="XP_026083822.1">
    <property type="nucleotide sequence ID" value="XM_026228037.1"/>
</dbReference>
<evidence type="ECO:0000256" key="3">
    <source>
        <dbReference type="ARBA" id="ARBA00023119"/>
    </source>
</evidence>
<dbReference type="GO" id="GO:0005615">
    <property type="term" value="C:extracellular space"/>
    <property type="evidence" value="ECO:0007669"/>
    <property type="project" value="TreeGrafter"/>
</dbReference>
<proteinExistence type="predicted"/>
<evidence type="ECO:0000259" key="7">
    <source>
        <dbReference type="PROSITE" id="PS50279"/>
    </source>
</evidence>
<dbReference type="Pfam" id="PF01391">
    <property type="entry name" value="Collagen"/>
    <property type="match status" value="1"/>
</dbReference>
<dbReference type="PANTHER" id="PTHR24023">
    <property type="entry name" value="COLLAGEN ALPHA"/>
    <property type="match status" value="1"/>
</dbReference>
<dbReference type="CDD" id="cd22635">
    <property type="entry name" value="Kunitz_papilin"/>
    <property type="match status" value="1"/>
</dbReference>
<feature type="region of interest" description="Disordered" evidence="5">
    <location>
        <begin position="128"/>
        <end position="457"/>
    </location>
</feature>
<feature type="compositionally biased region" description="Low complexity" evidence="5">
    <location>
        <begin position="354"/>
        <end position="377"/>
    </location>
</feature>
<dbReference type="Proteomes" id="UP000515129">
    <property type="component" value="Chromosome 41"/>
</dbReference>
<feature type="domain" description="VWFA" evidence="6">
    <location>
        <begin position="488"/>
        <end position="667"/>
    </location>
</feature>
<dbReference type="PROSITE" id="PS50279">
    <property type="entry name" value="BPTI_KUNITZ_2"/>
    <property type="match status" value="2"/>
</dbReference>
<feature type="compositionally biased region" description="Gly residues" evidence="5">
    <location>
        <begin position="256"/>
        <end position="265"/>
    </location>
</feature>
<dbReference type="SMART" id="SM00131">
    <property type="entry name" value="KU"/>
    <property type="match status" value="2"/>
</dbReference>
<dbReference type="FunFam" id="3.40.50.410:FF:000021">
    <property type="entry name" value="Collagen, type VI, alpha 3"/>
    <property type="match status" value="1"/>
</dbReference>
<feature type="region of interest" description="Disordered" evidence="5">
    <location>
        <begin position="941"/>
        <end position="965"/>
    </location>
</feature>
<dbReference type="PROSITE" id="PS50234">
    <property type="entry name" value="VWFA"/>
    <property type="match status" value="2"/>
</dbReference>
<evidence type="ECO:0000259" key="6">
    <source>
        <dbReference type="PROSITE" id="PS50234"/>
    </source>
</evidence>
<dbReference type="PANTHER" id="PTHR24023:SF1082">
    <property type="entry name" value="COLLAGEN TRIPLE HELIX REPEAT"/>
    <property type="match status" value="1"/>
</dbReference>
<organism evidence="8 9">
    <name type="scientific">Carassius auratus</name>
    <name type="common">Goldfish</name>
    <dbReference type="NCBI Taxonomy" id="7957"/>
    <lineage>
        <taxon>Eukaryota</taxon>
        <taxon>Metazoa</taxon>
        <taxon>Chordata</taxon>
        <taxon>Craniata</taxon>
        <taxon>Vertebrata</taxon>
        <taxon>Euteleostomi</taxon>
        <taxon>Actinopterygii</taxon>
        <taxon>Neopterygii</taxon>
        <taxon>Teleostei</taxon>
        <taxon>Ostariophysi</taxon>
        <taxon>Cypriniformes</taxon>
        <taxon>Cyprinidae</taxon>
        <taxon>Cyprininae</taxon>
        <taxon>Carassius</taxon>
    </lineage>
</organism>